<reference evidence="3 4" key="1">
    <citation type="submission" date="2016-10" db="EMBL/GenBank/DDBJ databases">
        <authorList>
            <person name="Varghese N."/>
            <person name="Submissions S."/>
        </authorList>
    </citation>
    <scope>NUCLEOTIDE SEQUENCE [LARGE SCALE GENOMIC DNA]</scope>
    <source>
        <strain evidence="3 4">CIP 109853</strain>
    </source>
</reference>
<dbReference type="PANTHER" id="PTHR31088:SF9">
    <property type="entry name" value="PHAGE SHOCK PROTEIN A"/>
    <property type="match status" value="1"/>
</dbReference>
<dbReference type="InterPro" id="IPR007157">
    <property type="entry name" value="PspA_VIPP1"/>
</dbReference>
<accession>A0ABY1BRN0</accession>
<protein>
    <submittedName>
        <fullName evidence="3">Phage shock protein A (PspA) family protein</fullName>
    </submittedName>
</protein>
<sequence>MDNSQSIWGKLLTALRGKSTEIGEAIVDKQALTILDQEIRDADGAIRSAQHDLAGLMGKEKLGAKELDELKSTITDLESRALAALNAQREDLAHEVAARIGELEGQLKVKTEAHSQLQAGIARMRQDIAKAQGRINGLRTQVDMAKARDTVQKAQVSASVASGQANGKLETAVASLNRLQKLQDERAATMAAHEELAAQESGSDLDRRLREANIIPDENSANSVLARLKATKTE</sequence>
<organism evidence="3 4">
    <name type="scientific">Pseudomonas cuatrocienegasensis</name>
    <dbReference type="NCBI Taxonomy" id="543360"/>
    <lineage>
        <taxon>Bacteria</taxon>
        <taxon>Pseudomonadati</taxon>
        <taxon>Pseudomonadota</taxon>
        <taxon>Gammaproteobacteria</taxon>
        <taxon>Pseudomonadales</taxon>
        <taxon>Pseudomonadaceae</taxon>
        <taxon>Pseudomonas</taxon>
    </lineage>
</organism>
<keyword evidence="2" id="KW-0175">Coiled coil</keyword>
<comment type="similarity">
    <text evidence="1">Belongs to the PspA/Vipp/IM30 family.</text>
</comment>
<dbReference type="PANTHER" id="PTHR31088">
    <property type="entry name" value="MEMBRANE-ASSOCIATED PROTEIN VIPP1, CHLOROPLASTIC"/>
    <property type="match status" value="1"/>
</dbReference>
<evidence type="ECO:0000313" key="4">
    <source>
        <dbReference type="Proteomes" id="UP000198512"/>
    </source>
</evidence>
<comment type="caution">
    <text evidence="3">The sequence shown here is derived from an EMBL/GenBank/DDBJ whole genome shotgun (WGS) entry which is preliminary data.</text>
</comment>
<dbReference type="EMBL" id="FOFP01000033">
    <property type="protein sequence ID" value="SER46482.1"/>
    <property type="molecule type" value="Genomic_DNA"/>
</dbReference>
<gene>
    <name evidence="3" type="ORF">SAMN05216600_1336</name>
</gene>
<dbReference type="RefSeq" id="WP_069522454.1">
    <property type="nucleotide sequence ID" value="NZ_FOFP01000033.1"/>
</dbReference>
<feature type="coiled-coil region" evidence="2">
    <location>
        <begin position="121"/>
        <end position="148"/>
    </location>
</feature>
<dbReference type="Proteomes" id="UP000198512">
    <property type="component" value="Unassembled WGS sequence"/>
</dbReference>
<dbReference type="Pfam" id="PF04012">
    <property type="entry name" value="PspA_IM30"/>
    <property type="match status" value="1"/>
</dbReference>
<evidence type="ECO:0000256" key="1">
    <source>
        <dbReference type="ARBA" id="ARBA00043985"/>
    </source>
</evidence>
<proteinExistence type="inferred from homology"/>
<evidence type="ECO:0000313" key="3">
    <source>
        <dbReference type="EMBL" id="SER46482.1"/>
    </source>
</evidence>
<keyword evidence="4" id="KW-1185">Reference proteome</keyword>
<evidence type="ECO:0000256" key="2">
    <source>
        <dbReference type="SAM" id="Coils"/>
    </source>
</evidence>
<name>A0ABY1BRN0_9PSED</name>
<dbReference type="Gene3D" id="1.10.287.1490">
    <property type="match status" value="1"/>
</dbReference>